<dbReference type="Proteomes" id="UP000295382">
    <property type="component" value="Unassembled WGS sequence"/>
</dbReference>
<dbReference type="OrthoDB" id="9780765at2"/>
<dbReference type="PRINTS" id="PR00412">
    <property type="entry name" value="EPOXHYDRLASE"/>
</dbReference>
<feature type="domain" description="AB hydrolase-1" evidence="2">
    <location>
        <begin position="28"/>
        <end position="277"/>
    </location>
</feature>
<evidence type="ECO:0000313" key="3">
    <source>
        <dbReference type="EMBL" id="TCS38010.1"/>
    </source>
</evidence>
<name>A0A4V2UIY8_PAULE</name>
<protein>
    <submittedName>
        <fullName evidence="3">Pimeloyl-ACP methyl ester carboxylesterase</fullName>
    </submittedName>
</protein>
<dbReference type="RefSeq" id="WP_132258092.1">
    <property type="nucleotide sequence ID" value="NZ_SLZQ01000003.1"/>
</dbReference>
<accession>A0A4V2UIY8</accession>
<dbReference type="EMBL" id="SLZQ01000003">
    <property type="protein sequence ID" value="TCS38010.1"/>
    <property type="molecule type" value="Genomic_DNA"/>
</dbReference>
<dbReference type="InterPro" id="IPR000639">
    <property type="entry name" value="Epox_hydrolase-like"/>
</dbReference>
<dbReference type="Pfam" id="PF00561">
    <property type="entry name" value="Abhydrolase_1"/>
    <property type="match status" value="1"/>
</dbReference>
<dbReference type="GO" id="GO:0016787">
    <property type="term" value="F:hydrolase activity"/>
    <property type="evidence" value="ECO:0007669"/>
    <property type="project" value="UniProtKB-KW"/>
</dbReference>
<evidence type="ECO:0000259" key="2">
    <source>
        <dbReference type="Pfam" id="PF00561"/>
    </source>
</evidence>
<keyword evidence="1" id="KW-0378">Hydrolase</keyword>
<gene>
    <name evidence="3" type="ORF">EDC30_103302</name>
</gene>
<dbReference type="InterPro" id="IPR000073">
    <property type="entry name" value="AB_hydrolase_1"/>
</dbReference>
<dbReference type="InterPro" id="IPR029058">
    <property type="entry name" value="AB_hydrolase_fold"/>
</dbReference>
<dbReference type="SUPFAM" id="SSF53474">
    <property type="entry name" value="alpha/beta-Hydrolases"/>
    <property type="match status" value="1"/>
</dbReference>
<proteinExistence type="predicted"/>
<evidence type="ECO:0000256" key="1">
    <source>
        <dbReference type="ARBA" id="ARBA00022801"/>
    </source>
</evidence>
<evidence type="ECO:0000313" key="4">
    <source>
        <dbReference type="Proteomes" id="UP000295382"/>
    </source>
</evidence>
<keyword evidence="4" id="KW-1185">Reference proteome</keyword>
<dbReference type="PANTHER" id="PTHR43329">
    <property type="entry name" value="EPOXIDE HYDROLASE"/>
    <property type="match status" value="1"/>
</dbReference>
<sequence length="293" mass="32388">MMTSPLQSVHTGLLEIHYADTGPRDGEPVILLHGWPDGIATWSATAAALNAAGFRTIAPYLRGFGPNRFLHDDTPRSAQITALAQDVLDLADLLGLPRFAMVGHDWGARTGYVLAAQAAHRLTRYVSLSIGYGSSSLSFRQAQQFWYQWFFAHPQGVAALQQDRRALCRSLWQSWSPGWRLSDAEFDAVAGGFDNPDWLDITLHGYRHRWGLADADPRYANLETRQQQMPAIAVPTLLIHGADDGCITLDSSAGSHAWFTGEYQRIVLPGVGHFPQREAAAQTAELIVEWLRA</sequence>
<organism evidence="3 4">
    <name type="scientific">Paucimonas lemoignei</name>
    <name type="common">Pseudomonas lemoignei</name>
    <dbReference type="NCBI Taxonomy" id="29443"/>
    <lineage>
        <taxon>Bacteria</taxon>
        <taxon>Pseudomonadati</taxon>
        <taxon>Pseudomonadota</taxon>
        <taxon>Betaproteobacteria</taxon>
        <taxon>Burkholderiales</taxon>
        <taxon>Burkholderiaceae</taxon>
        <taxon>Paucimonas</taxon>
    </lineage>
</organism>
<reference evidence="3 4" key="1">
    <citation type="submission" date="2019-03" db="EMBL/GenBank/DDBJ databases">
        <title>Genomic Encyclopedia of Type Strains, Phase IV (KMG-IV): sequencing the most valuable type-strain genomes for metagenomic binning, comparative biology and taxonomic classification.</title>
        <authorList>
            <person name="Goeker M."/>
        </authorList>
    </citation>
    <scope>NUCLEOTIDE SEQUENCE [LARGE SCALE GENOMIC DNA]</scope>
    <source>
        <strain evidence="3 4">DSM 7445</strain>
    </source>
</reference>
<dbReference type="Gene3D" id="3.40.50.1820">
    <property type="entry name" value="alpha/beta hydrolase"/>
    <property type="match status" value="1"/>
</dbReference>
<dbReference type="AlphaFoldDB" id="A0A4V2UIY8"/>
<comment type="caution">
    <text evidence="3">The sequence shown here is derived from an EMBL/GenBank/DDBJ whole genome shotgun (WGS) entry which is preliminary data.</text>
</comment>